<feature type="region of interest" description="Disordered" evidence="1">
    <location>
        <begin position="70"/>
        <end position="113"/>
    </location>
</feature>
<dbReference type="AlphaFoldDB" id="A0AA36I522"/>
<organism evidence="2 3">
    <name type="scientific">Effrenium voratum</name>
    <dbReference type="NCBI Taxonomy" id="2562239"/>
    <lineage>
        <taxon>Eukaryota</taxon>
        <taxon>Sar</taxon>
        <taxon>Alveolata</taxon>
        <taxon>Dinophyceae</taxon>
        <taxon>Suessiales</taxon>
        <taxon>Symbiodiniaceae</taxon>
        <taxon>Effrenium</taxon>
    </lineage>
</organism>
<evidence type="ECO:0000313" key="3">
    <source>
        <dbReference type="Proteomes" id="UP001178507"/>
    </source>
</evidence>
<proteinExistence type="predicted"/>
<protein>
    <submittedName>
        <fullName evidence="2">Uncharacterized protein</fullName>
    </submittedName>
</protein>
<name>A0AA36I522_9DINO</name>
<sequence length="113" mass="12333">MLEALLRAQRALRAFAAAVTREAFLLALEAGHTPMPSRGQVLEAAKPLEAAFPVCWLRWAPRRLAEAADLGQRGVPASEAPKLRPPTLKPLANGDPKPARRRMPTKQALKLKP</sequence>
<dbReference type="EMBL" id="CAUJNA010000751">
    <property type="protein sequence ID" value="CAJ1380842.1"/>
    <property type="molecule type" value="Genomic_DNA"/>
</dbReference>
<keyword evidence="3" id="KW-1185">Reference proteome</keyword>
<gene>
    <name evidence="2" type="ORF">EVOR1521_LOCUS8686</name>
</gene>
<comment type="caution">
    <text evidence="2">The sequence shown here is derived from an EMBL/GenBank/DDBJ whole genome shotgun (WGS) entry which is preliminary data.</text>
</comment>
<feature type="compositionally biased region" description="Basic residues" evidence="1">
    <location>
        <begin position="99"/>
        <end position="113"/>
    </location>
</feature>
<accession>A0AA36I522</accession>
<reference evidence="2" key="1">
    <citation type="submission" date="2023-08" db="EMBL/GenBank/DDBJ databases">
        <authorList>
            <person name="Chen Y."/>
            <person name="Shah S."/>
            <person name="Dougan E. K."/>
            <person name="Thang M."/>
            <person name="Chan C."/>
        </authorList>
    </citation>
    <scope>NUCLEOTIDE SEQUENCE</scope>
</reference>
<evidence type="ECO:0000313" key="2">
    <source>
        <dbReference type="EMBL" id="CAJ1380842.1"/>
    </source>
</evidence>
<evidence type="ECO:0000256" key="1">
    <source>
        <dbReference type="SAM" id="MobiDB-lite"/>
    </source>
</evidence>
<dbReference type="Proteomes" id="UP001178507">
    <property type="component" value="Unassembled WGS sequence"/>
</dbReference>